<evidence type="ECO:0000259" key="20">
    <source>
        <dbReference type="PROSITE" id="PS50178"/>
    </source>
</evidence>
<evidence type="ECO:0000256" key="3">
    <source>
        <dbReference type="ARBA" id="ARBA00004177"/>
    </source>
</evidence>
<feature type="domain" description="FYVE-type" evidence="20">
    <location>
        <begin position="83"/>
        <end position="199"/>
    </location>
</feature>
<dbReference type="SMART" id="SM00184">
    <property type="entry name" value="RING"/>
    <property type="match status" value="1"/>
</dbReference>
<reference evidence="21 22" key="1">
    <citation type="journal article" date="2018" name="Nat. Ecol. Evol.">
        <title>Pezizomycetes genomes reveal the molecular basis of ectomycorrhizal truffle lifestyle.</title>
        <authorList>
            <person name="Murat C."/>
            <person name="Payen T."/>
            <person name="Noel B."/>
            <person name="Kuo A."/>
            <person name="Morin E."/>
            <person name="Chen J."/>
            <person name="Kohler A."/>
            <person name="Krizsan K."/>
            <person name="Balestrini R."/>
            <person name="Da Silva C."/>
            <person name="Montanini B."/>
            <person name="Hainaut M."/>
            <person name="Levati E."/>
            <person name="Barry K.W."/>
            <person name="Belfiori B."/>
            <person name="Cichocki N."/>
            <person name="Clum A."/>
            <person name="Dockter R.B."/>
            <person name="Fauchery L."/>
            <person name="Guy J."/>
            <person name="Iotti M."/>
            <person name="Le Tacon F."/>
            <person name="Lindquist E.A."/>
            <person name="Lipzen A."/>
            <person name="Malagnac F."/>
            <person name="Mello A."/>
            <person name="Molinier V."/>
            <person name="Miyauchi S."/>
            <person name="Poulain J."/>
            <person name="Riccioni C."/>
            <person name="Rubini A."/>
            <person name="Sitrit Y."/>
            <person name="Splivallo R."/>
            <person name="Traeger S."/>
            <person name="Wang M."/>
            <person name="Zifcakova L."/>
            <person name="Wipf D."/>
            <person name="Zambonelli A."/>
            <person name="Paolocci F."/>
            <person name="Nowrousian M."/>
            <person name="Ottonello S."/>
            <person name="Baldrian P."/>
            <person name="Spatafora J.W."/>
            <person name="Henrissat B."/>
            <person name="Nagy L.G."/>
            <person name="Aury J.M."/>
            <person name="Wincker P."/>
            <person name="Grigoriev I.V."/>
            <person name="Bonfante P."/>
            <person name="Martin F.M."/>
        </authorList>
    </citation>
    <scope>NUCLEOTIDE SEQUENCE [LARGE SCALE GENOMIC DNA]</scope>
    <source>
        <strain evidence="21 22">120613-1</strain>
    </source>
</reference>
<keyword evidence="7" id="KW-0808">Transferase</keyword>
<dbReference type="GO" id="GO:0070936">
    <property type="term" value="P:protein K48-linked ubiquitination"/>
    <property type="evidence" value="ECO:0007669"/>
    <property type="project" value="TreeGrafter"/>
</dbReference>
<keyword evidence="14" id="KW-0472">Membrane</keyword>
<feature type="compositionally biased region" description="Low complexity" evidence="18">
    <location>
        <begin position="287"/>
        <end position="301"/>
    </location>
</feature>
<dbReference type="GO" id="GO:0061630">
    <property type="term" value="F:ubiquitin protein ligase activity"/>
    <property type="evidence" value="ECO:0007669"/>
    <property type="project" value="UniProtKB-EC"/>
</dbReference>
<evidence type="ECO:0000256" key="18">
    <source>
        <dbReference type="SAM" id="MobiDB-lite"/>
    </source>
</evidence>
<evidence type="ECO:0000256" key="17">
    <source>
        <dbReference type="PROSITE-ProRule" id="PRU00175"/>
    </source>
</evidence>
<dbReference type="GO" id="GO:0043161">
    <property type="term" value="P:proteasome-mediated ubiquitin-dependent protein catabolic process"/>
    <property type="evidence" value="ECO:0007669"/>
    <property type="project" value="TreeGrafter"/>
</dbReference>
<dbReference type="PANTHER" id="PTHR46661:SF4">
    <property type="entry name" value="RING-TYPE DOMAIN-CONTAINING PROTEIN"/>
    <property type="match status" value="1"/>
</dbReference>
<dbReference type="GO" id="GO:0008270">
    <property type="term" value="F:zinc ion binding"/>
    <property type="evidence" value="ECO:0007669"/>
    <property type="project" value="UniProtKB-KW"/>
</dbReference>
<dbReference type="Pfam" id="PF01363">
    <property type="entry name" value="FYVE"/>
    <property type="match status" value="1"/>
</dbReference>
<protein>
    <recommendedName>
        <fullName evidence="6">RING-type E3 ubiquitin transferase</fullName>
        <ecNumber evidence="6">2.3.2.27</ecNumber>
    </recommendedName>
</protein>
<evidence type="ECO:0000256" key="15">
    <source>
        <dbReference type="ARBA" id="ARBA00023228"/>
    </source>
</evidence>
<dbReference type="InterPro" id="IPR013083">
    <property type="entry name" value="Znf_RING/FYVE/PHD"/>
</dbReference>
<comment type="pathway">
    <text evidence="5">Protein modification; protein ubiquitination.</text>
</comment>
<dbReference type="PANTHER" id="PTHR46661">
    <property type="entry name" value="E3 UBIQUITIN-PROTEIN LIGASE ZNRF1-LIKE PROTEIN"/>
    <property type="match status" value="1"/>
</dbReference>
<dbReference type="GO" id="GO:0016020">
    <property type="term" value="C:membrane"/>
    <property type="evidence" value="ECO:0007669"/>
    <property type="project" value="UniProtKB-SubCell"/>
</dbReference>
<keyword evidence="10" id="KW-0967">Endosome</keyword>
<evidence type="ECO:0000256" key="1">
    <source>
        <dbReference type="ARBA" id="ARBA00000900"/>
    </source>
</evidence>
<dbReference type="Pfam" id="PF13639">
    <property type="entry name" value="zf-RING_2"/>
    <property type="match status" value="1"/>
</dbReference>
<evidence type="ECO:0000256" key="16">
    <source>
        <dbReference type="ARBA" id="ARBA00023288"/>
    </source>
</evidence>
<evidence type="ECO:0000313" key="21">
    <source>
        <dbReference type="EMBL" id="RPB03041.1"/>
    </source>
</evidence>
<dbReference type="SUPFAM" id="SSF57903">
    <property type="entry name" value="FYVE/PHD zinc finger"/>
    <property type="match status" value="1"/>
</dbReference>
<keyword evidence="13" id="KW-0862">Zinc</keyword>
<evidence type="ECO:0000256" key="4">
    <source>
        <dbReference type="ARBA" id="ARBA00004371"/>
    </source>
</evidence>
<dbReference type="InterPro" id="IPR017455">
    <property type="entry name" value="Znf_FYVE-rel"/>
</dbReference>
<evidence type="ECO:0000256" key="6">
    <source>
        <dbReference type="ARBA" id="ARBA00012483"/>
    </source>
</evidence>
<dbReference type="InterPro" id="IPR011011">
    <property type="entry name" value="Znf_FYVE_PHD"/>
</dbReference>
<dbReference type="InterPro" id="IPR001841">
    <property type="entry name" value="Znf_RING"/>
</dbReference>
<keyword evidence="11 17" id="KW-0863">Zinc-finger</keyword>
<keyword evidence="15" id="KW-0458">Lysosome</keyword>
<dbReference type="SUPFAM" id="SSF57850">
    <property type="entry name" value="RING/U-box"/>
    <property type="match status" value="1"/>
</dbReference>
<evidence type="ECO:0000256" key="14">
    <source>
        <dbReference type="ARBA" id="ARBA00023136"/>
    </source>
</evidence>
<dbReference type="Proteomes" id="UP000276215">
    <property type="component" value="Unassembled WGS sequence"/>
</dbReference>
<keyword evidence="16" id="KW-0449">Lipoprotein</keyword>
<dbReference type="PROSITE" id="PS50089">
    <property type="entry name" value="ZF_RING_2"/>
    <property type="match status" value="1"/>
</dbReference>
<dbReference type="STRING" id="1336337.A0A3N4K3Q7"/>
<feature type="compositionally biased region" description="Low complexity" evidence="18">
    <location>
        <begin position="48"/>
        <end position="61"/>
    </location>
</feature>
<feature type="domain" description="RING-type" evidence="19">
    <location>
        <begin position="440"/>
        <end position="482"/>
    </location>
</feature>
<dbReference type="InterPro" id="IPR051878">
    <property type="entry name" value="ZNRF_ubiq-protein_ligase"/>
</dbReference>
<gene>
    <name evidence="21" type="ORF">L873DRAFT_1670903</name>
</gene>
<feature type="compositionally biased region" description="Pro residues" evidence="18">
    <location>
        <begin position="10"/>
        <end position="24"/>
    </location>
</feature>
<dbReference type="SMART" id="SM00064">
    <property type="entry name" value="FYVE"/>
    <property type="match status" value="1"/>
</dbReference>
<keyword evidence="9" id="KW-0479">Metal-binding</keyword>
<dbReference type="GO" id="GO:0005768">
    <property type="term" value="C:endosome"/>
    <property type="evidence" value="ECO:0007669"/>
    <property type="project" value="UniProtKB-SubCell"/>
</dbReference>
<dbReference type="EMBL" id="ML120364">
    <property type="protein sequence ID" value="RPB03041.1"/>
    <property type="molecule type" value="Genomic_DNA"/>
</dbReference>
<feature type="compositionally biased region" description="Low complexity" evidence="18">
    <location>
        <begin position="374"/>
        <end position="386"/>
    </location>
</feature>
<evidence type="ECO:0000256" key="8">
    <source>
        <dbReference type="ARBA" id="ARBA00022707"/>
    </source>
</evidence>
<comment type="subcellular location">
    <subcellularLocation>
        <location evidence="3">Endosome</location>
    </subcellularLocation>
    <subcellularLocation>
        <location evidence="4">Lysosome</location>
    </subcellularLocation>
    <subcellularLocation>
        <location evidence="2">Membrane</location>
        <topology evidence="2">Peripheral membrane protein</topology>
    </subcellularLocation>
</comment>
<evidence type="ECO:0000256" key="9">
    <source>
        <dbReference type="ARBA" id="ARBA00022723"/>
    </source>
</evidence>
<dbReference type="OrthoDB" id="660555at2759"/>
<feature type="region of interest" description="Disordered" evidence="18">
    <location>
        <begin position="1"/>
        <end position="70"/>
    </location>
</feature>
<dbReference type="AlphaFoldDB" id="A0A3N4K3Q7"/>
<accession>A0A3N4K3Q7</accession>
<comment type="catalytic activity">
    <reaction evidence="1">
        <text>S-ubiquitinyl-[E2 ubiquitin-conjugating enzyme]-L-cysteine + [acceptor protein]-L-lysine = [E2 ubiquitin-conjugating enzyme]-L-cysteine + N(6)-ubiquitinyl-[acceptor protein]-L-lysine.</text>
        <dbReference type="EC" id="2.3.2.27"/>
    </reaction>
</comment>
<feature type="region of interest" description="Disordered" evidence="18">
    <location>
        <begin position="370"/>
        <end position="397"/>
    </location>
</feature>
<proteinExistence type="predicted"/>
<evidence type="ECO:0000256" key="12">
    <source>
        <dbReference type="ARBA" id="ARBA00022786"/>
    </source>
</evidence>
<keyword evidence="8" id="KW-0519">Myristate</keyword>
<evidence type="ECO:0000256" key="11">
    <source>
        <dbReference type="ARBA" id="ARBA00022771"/>
    </source>
</evidence>
<name>A0A3N4K3Q7_9PEZI</name>
<evidence type="ECO:0000313" key="22">
    <source>
        <dbReference type="Proteomes" id="UP000276215"/>
    </source>
</evidence>
<keyword evidence="12" id="KW-0833">Ubl conjugation pathway</keyword>
<keyword evidence="22" id="KW-1185">Reference proteome</keyword>
<dbReference type="Gene3D" id="3.30.40.10">
    <property type="entry name" value="Zinc/RING finger domain, C3HC4 (zinc finger)"/>
    <property type="match status" value="2"/>
</dbReference>
<dbReference type="CDD" id="cd16489">
    <property type="entry name" value="mRING-CH-C4HC2H_ZNRF"/>
    <property type="match status" value="1"/>
</dbReference>
<evidence type="ECO:0000259" key="19">
    <source>
        <dbReference type="PROSITE" id="PS50089"/>
    </source>
</evidence>
<evidence type="ECO:0000256" key="2">
    <source>
        <dbReference type="ARBA" id="ARBA00004170"/>
    </source>
</evidence>
<sequence length="486" mass="53201">MESSQAQAQPPLPPLPPLPPPAPIHHPRRPSNGPLQPPPPHLSRRNSNHGSASSHSSSSPSPHRRMAPRRQTSELILPEWQPDESVNRCPICHNGFTFFNRRHHCRKCGRVVCNSCSPHRITIPKAFVVRPTGQIPCYEPPPSRVPDSPGDADYEDNQVRQGRIITEPAPQSFNWNSGSGDEDEGMQVRICEQCLGRGPSDSRHSPGGSVSGLIPGSSGGGGWMSAFLGGDNGGMGVPTPPPSNRDVNRRRRQSIQGGRSLPHIHHAAMSPGSRSAYMNYQPPPPAHHYYSSASSSNSLPSRRAQQPFYPPAPHHPGQHSRNSSQHVPPRPRLKETDYCPICTHPLPPVDPNGNEDAREEHIESCIRAVESSASPANTPSGGTPSGTPNPPGEMRARRYTGGGRMVVWKASEKDTWASGGDVDEKKGENEGDVEREKAECVICFEEFEVGDVIARLECLCRYHKKCIRMWFDKKGNGECPVHAVHE</sequence>
<feature type="region of interest" description="Disordered" evidence="18">
    <location>
        <begin position="195"/>
        <end position="339"/>
    </location>
</feature>
<evidence type="ECO:0000256" key="10">
    <source>
        <dbReference type="ARBA" id="ARBA00022753"/>
    </source>
</evidence>
<evidence type="ECO:0000256" key="7">
    <source>
        <dbReference type="ARBA" id="ARBA00022679"/>
    </source>
</evidence>
<dbReference type="EC" id="2.3.2.27" evidence="6"/>
<evidence type="ECO:0000256" key="13">
    <source>
        <dbReference type="ARBA" id="ARBA00022833"/>
    </source>
</evidence>
<organism evidence="21 22">
    <name type="scientific">Choiromyces venosus 120613-1</name>
    <dbReference type="NCBI Taxonomy" id="1336337"/>
    <lineage>
        <taxon>Eukaryota</taxon>
        <taxon>Fungi</taxon>
        <taxon>Dikarya</taxon>
        <taxon>Ascomycota</taxon>
        <taxon>Pezizomycotina</taxon>
        <taxon>Pezizomycetes</taxon>
        <taxon>Pezizales</taxon>
        <taxon>Tuberaceae</taxon>
        <taxon>Choiromyces</taxon>
    </lineage>
</organism>
<dbReference type="PROSITE" id="PS50178">
    <property type="entry name" value="ZF_FYVE"/>
    <property type="match status" value="1"/>
</dbReference>
<feature type="compositionally biased region" description="Low complexity" evidence="18">
    <location>
        <begin position="205"/>
        <end position="216"/>
    </location>
</feature>
<evidence type="ECO:0000256" key="5">
    <source>
        <dbReference type="ARBA" id="ARBA00004906"/>
    </source>
</evidence>
<dbReference type="InterPro" id="IPR000306">
    <property type="entry name" value="Znf_FYVE"/>
</dbReference>